<proteinExistence type="predicted"/>
<dbReference type="KEGG" id="tng:GSTEN00000487G001"/>
<dbReference type="OrthoDB" id="522106at2759"/>
<evidence type="ECO:0000313" key="2">
    <source>
        <dbReference type="EMBL" id="CAF87607.1"/>
    </source>
</evidence>
<protein>
    <submittedName>
        <fullName evidence="2">(spotted green pufferfish) hypothetical protein</fullName>
    </submittedName>
</protein>
<dbReference type="EMBL" id="CAAE01002829">
    <property type="protein sequence ID" value="CAF87607.1"/>
    <property type="molecule type" value="Genomic_DNA"/>
</dbReference>
<dbReference type="Gene3D" id="3.40.50.300">
    <property type="entry name" value="P-loop containing nucleotide triphosphate hydrolases"/>
    <property type="match status" value="1"/>
</dbReference>
<reference evidence="2" key="2">
    <citation type="submission" date="2004-02" db="EMBL/GenBank/DDBJ databases">
        <authorList>
            <consortium name="Genoscope"/>
            <consortium name="Whitehead Institute Centre for Genome Research"/>
        </authorList>
    </citation>
    <scope>NUCLEOTIDE SEQUENCE</scope>
</reference>
<dbReference type="SUPFAM" id="SSF52540">
    <property type="entry name" value="P-loop containing nucleoside triphosphate hydrolases"/>
    <property type="match status" value="1"/>
</dbReference>
<dbReference type="AlphaFoldDB" id="Q4THM5"/>
<comment type="caution">
    <text evidence="2">The sequence shown here is derived from an EMBL/GenBank/DDBJ whole genome shotgun (WGS) entry which is preliminary data.</text>
</comment>
<feature type="non-terminal residue" evidence="2">
    <location>
        <position position="1"/>
    </location>
</feature>
<organism evidence="2">
    <name type="scientific">Tetraodon nigroviridis</name>
    <name type="common">Spotted green pufferfish</name>
    <name type="synonym">Chelonodon nigroviridis</name>
    <dbReference type="NCBI Taxonomy" id="99883"/>
    <lineage>
        <taxon>Eukaryota</taxon>
        <taxon>Metazoa</taxon>
        <taxon>Chordata</taxon>
        <taxon>Craniata</taxon>
        <taxon>Vertebrata</taxon>
        <taxon>Euteleostomi</taxon>
        <taxon>Actinopterygii</taxon>
        <taxon>Neopterygii</taxon>
        <taxon>Teleostei</taxon>
        <taxon>Neoteleostei</taxon>
        <taxon>Acanthomorphata</taxon>
        <taxon>Eupercaria</taxon>
        <taxon>Tetraodontiformes</taxon>
        <taxon>Tetradontoidea</taxon>
        <taxon>Tetraodontidae</taxon>
        <taxon>Tetraodon</taxon>
    </lineage>
</organism>
<feature type="region of interest" description="Disordered" evidence="1">
    <location>
        <begin position="60"/>
        <end position="95"/>
    </location>
</feature>
<name>Q4THM5_TETNG</name>
<reference evidence="2" key="1">
    <citation type="journal article" date="2004" name="Nature">
        <title>Genome duplication in the teleost fish Tetraodon nigroviridis reveals the early vertebrate proto-karyotype.</title>
        <authorList>
            <person name="Jaillon O."/>
            <person name="Aury J.-M."/>
            <person name="Brunet F."/>
            <person name="Petit J.-L."/>
            <person name="Stange-Thomann N."/>
            <person name="Mauceli E."/>
            <person name="Bouneau L."/>
            <person name="Fischer C."/>
            <person name="Ozouf-Costaz C."/>
            <person name="Bernot A."/>
            <person name="Nicaud S."/>
            <person name="Jaffe D."/>
            <person name="Fisher S."/>
            <person name="Lutfalla G."/>
            <person name="Dossat C."/>
            <person name="Segurens B."/>
            <person name="Dasilva C."/>
            <person name="Salanoubat M."/>
            <person name="Levy M."/>
            <person name="Boudet N."/>
            <person name="Castellano S."/>
            <person name="Anthouard V."/>
            <person name="Jubin C."/>
            <person name="Castelli V."/>
            <person name="Katinka M."/>
            <person name="Vacherie B."/>
            <person name="Biemont C."/>
            <person name="Skalli Z."/>
            <person name="Cattolico L."/>
            <person name="Poulain J."/>
            <person name="De Berardinis V."/>
            <person name="Cruaud C."/>
            <person name="Duprat S."/>
            <person name="Brottier P."/>
            <person name="Coutanceau J.-P."/>
            <person name="Gouzy J."/>
            <person name="Parra G."/>
            <person name="Lardier G."/>
            <person name="Chapple C."/>
            <person name="McKernan K.J."/>
            <person name="McEwan P."/>
            <person name="Bosak S."/>
            <person name="Kellis M."/>
            <person name="Volff J.-N."/>
            <person name="Guigo R."/>
            <person name="Zody M.C."/>
            <person name="Mesirov J."/>
            <person name="Lindblad-Toh K."/>
            <person name="Birren B."/>
            <person name="Nusbaum C."/>
            <person name="Kahn D."/>
            <person name="Robinson-Rechavi M."/>
            <person name="Laudet V."/>
            <person name="Schachter V."/>
            <person name="Quetier F."/>
            <person name="Saurin W."/>
            <person name="Scarpelli C."/>
            <person name="Wincker P."/>
            <person name="Lander E.S."/>
            <person name="Weissenbach J."/>
            <person name="Roest Crollius H."/>
        </authorList>
    </citation>
    <scope>NUCLEOTIDE SEQUENCE [LARGE SCALE GENOMIC DNA]</scope>
</reference>
<evidence type="ECO:0000256" key="1">
    <source>
        <dbReference type="SAM" id="MobiDB-lite"/>
    </source>
</evidence>
<accession>Q4THM5</accession>
<feature type="compositionally biased region" description="Polar residues" evidence="1">
    <location>
        <begin position="63"/>
        <end position="82"/>
    </location>
</feature>
<sequence length="95" mass="10399">VLETRLSQPDCSSRGWILHGFPQNLDQARILQGSQYQPNRVYFLDLSDEVCLSRVSLRATDPVSGQRSVQSDQNQNRASSPTGAEEGPSPPGSTL</sequence>
<dbReference type="InterPro" id="IPR027417">
    <property type="entry name" value="P-loop_NTPase"/>
</dbReference>
<gene>
    <name evidence="2" type="ORF">GSTENG00000487001</name>
</gene>